<comment type="caution">
    <text evidence="2">The sequence shown here is derived from an EMBL/GenBank/DDBJ whole genome shotgun (WGS) entry which is preliminary data.</text>
</comment>
<proteinExistence type="predicted"/>
<dbReference type="EMBL" id="LLXJ01010278">
    <property type="protein sequence ID" value="PKB92672.1"/>
    <property type="molecule type" value="Genomic_DNA"/>
</dbReference>
<gene>
    <name evidence="2" type="ORF">RhiirA5_443824</name>
</gene>
<reference evidence="2 3" key="2">
    <citation type="submission" date="2017-09" db="EMBL/GenBank/DDBJ databases">
        <title>Extensive intraspecific genome diversity in a model arbuscular mycorrhizal fungus.</title>
        <authorList>
            <person name="Chen E.C."/>
            <person name="Morin E."/>
            <person name="Beaudet D."/>
            <person name="Noel J."/>
            <person name="Ndikumana S."/>
            <person name="Charron P."/>
            <person name="St-Onge C."/>
            <person name="Giorgi J."/>
            <person name="Grigoriev I.V."/>
            <person name="Roux C."/>
            <person name="Martin F.M."/>
            <person name="Corradi N."/>
        </authorList>
    </citation>
    <scope>NUCLEOTIDE SEQUENCE [LARGE SCALE GENOMIC DNA]</scope>
    <source>
        <strain evidence="2 3">A5</strain>
    </source>
</reference>
<sequence>MESEEETEETEVLINENPTQENTNVNTSRYAYNNINQELKNILSKVFVNPSLECYNEIEKAYYSAKFLPVYFNCGSTEYVTL</sequence>
<name>A0A2N0NDL1_9GLOM</name>
<evidence type="ECO:0000313" key="3">
    <source>
        <dbReference type="Proteomes" id="UP000232722"/>
    </source>
</evidence>
<protein>
    <submittedName>
        <fullName evidence="2">Uncharacterized protein</fullName>
    </submittedName>
</protein>
<dbReference type="VEuPathDB" id="FungiDB:RhiirFUN_019548"/>
<dbReference type="AlphaFoldDB" id="A0A2N0NDL1"/>
<accession>A0A2N0NDL1</accession>
<evidence type="ECO:0000313" key="2">
    <source>
        <dbReference type="EMBL" id="PKB92672.1"/>
    </source>
</evidence>
<organism evidence="2 3">
    <name type="scientific">Rhizophagus irregularis</name>
    <dbReference type="NCBI Taxonomy" id="588596"/>
    <lineage>
        <taxon>Eukaryota</taxon>
        <taxon>Fungi</taxon>
        <taxon>Fungi incertae sedis</taxon>
        <taxon>Mucoromycota</taxon>
        <taxon>Glomeromycotina</taxon>
        <taxon>Glomeromycetes</taxon>
        <taxon>Glomerales</taxon>
        <taxon>Glomeraceae</taxon>
        <taxon>Rhizophagus</taxon>
    </lineage>
</organism>
<evidence type="ECO:0000256" key="1">
    <source>
        <dbReference type="SAM" id="MobiDB-lite"/>
    </source>
</evidence>
<reference evidence="2 3" key="1">
    <citation type="submission" date="2016-04" db="EMBL/GenBank/DDBJ databases">
        <title>Genome analyses suggest a sexual origin of heterokaryosis in a supposedly ancient asexual fungus.</title>
        <authorList>
            <person name="Ropars J."/>
            <person name="Sedzielewska K."/>
            <person name="Noel J."/>
            <person name="Charron P."/>
            <person name="Farinelli L."/>
            <person name="Marton T."/>
            <person name="Kruger M."/>
            <person name="Pelin A."/>
            <person name="Brachmann A."/>
            <person name="Corradi N."/>
        </authorList>
    </citation>
    <scope>NUCLEOTIDE SEQUENCE [LARGE SCALE GENOMIC DNA]</scope>
    <source>
        <strain evidence="2 3">A5</strain>
    </source>
</reference>
<feature type="non-terminal residue" evidence="2">
    <location>
        <position position="82"/>
    </location>
</feature>
<dbReference type="VEuPathDB" id="FungiDB:RhiirA1_505011"/>
<feature type="compositionally biased region" description="Acidic residues" evidence="1">
    <location>
        <begin position="1"/>
        <end position="11"/>
    </location>
</feature>
<feature type="compositionally biased region" description="Polar residues" evidence="1">
    <location>
        <begin position="16"/>
        <end position="26"/>
    </location>
</feature>
<feature type="region of interest" description="Disordered" evidence="1">
    <location>
        <begin position="1"/>
        <end position="26"/>
    </location>
</feature>
<dbReference type="Proteomes" id="UP000232722">
    <property type="component" value="Unassembled WGS sequence"/>
</dbReference>